<feature type="compositionally biased region" description="Low complexity" evidence="1">
    <location>
        <begin position="147"/>
        <end position="159"/>
    </location>
</feature>
<dbReference type="EMBL" id="FNST01000002">
    <property type="protein sequence ID" value="SEC46749.1"/>
    <property type="molecule type" value="Genomic_DNA"/>
</dbReference>
<feature type="compositionally biased region" description="Gly residues" evidence="1">
    <location>
        <begin position="182"/>
        <end position="195"/>
    </location>
</feature>
<dbReference type="AlphaFoldDB" id="A0A1H4SRP1"/>
<dbReference type="RefSeq" id="WP_093464082.1">
    <property type="nucleotide sequence ID" value="NZ_FNST01000002.1"/>
</dbReference>
<gene>
    <name evidence="2" type="ORF">SAMN04490356_4265</name>
</gene>
<feature type="region of interest" description="Disordered" evidence="1">
    <location>
        <begin position="147"/>
        <end position="195"/>
    </location>
</feature>
<organism evidence="2 3">
    <name type="scientific">Streptomyces melanosporofaciens</name>
    <dbReference type="NCBI Taxonomy" id="67327"/>
    <lineage>
        <taxon>Bacteria</taxon>
        <taxon>Bacillati</taxon>
        <taxon>Actinomycetota</taxon>
        <taxon>Actinomycetes</taxon>
        <taxon>Kitasatosporales</taxon>
        <taxon>Streptomycetaceae</taxon>
        <taxon>Streptomyces</taxon>
        <taxon>Streptomyces violaceusniger group</taxon>
    </lineage>
</organism>
<feature type="region of interest" description="Disordered" evidence="1">
    <location>
        <begin position="64"/>
        <end position="93"/>
    </location>
</feature>
<accession>A0A1H4SRP1</accession>
<dbReference type="Proteomes" id="UP000198609">
    <property type="component" value="Unassembled WGS sequence"/>
</dbReference>
<protein>
    <recommendedName>
        <fullName evidence="4">Flp pilus assembly protein RcpC/CpaB</fullName>
    </recommendedName>
</protein>
<evidence type="ECO:0000256" key="1">
    <source>
        <dbReference type="SAM" id="MobiDB-lite"/>
    </source>
</evidence>
<name>A0A1H4SRP1_STRMJ</name>
<sequence length="241" mass="23572">MSHPSPTPTLALPRSAPPARAVPRFDPVRTERSGGFRLRRAVRRRRRAMAAGLALTAAALAAAAPPGRGHTDAESSRAPAPAGEERRGGPRPAMVSAPIRIADAAAVRLLHPGDRVDVLATPLPDATRTGSSGATARVVARGVRVAEVPGSRSGSAADGRSVDGGADDRAPDAGAEAEASGDGTGNGGGGGLSGGMDGGGALDGGADGGGALVMLTVPRADATALAGAAVGSRLAVTLCHC</sequence>
<evidence type="ECO:0008006" key="4">
    <source>
        <dbReference type="Google" id="ProtNLM"/>
    </source>
</evidence>
<proteinExistence type="predicted"/>
<feature type="compositionally biased region" description="Low complexity" evidence="1">
    <location>
        <begin position="172"/>
        <end position="181"/>
    </location>
</feature>
<keyword evidence="3" id="KW-1185">Reference proteome</keyword>
<reference evidence="3" key="1">
    <citation type="submission" date="2016-10" db="EMBL/GenBank/DDBJ databases">
        <authorList>
            <person name="Varghese N."/>
            <person name="Submissions S."/>
        </authorList>
    </citation>
    <scope>NUCLEOTIDE SEQUENCE [LARGE SCALE GENOMIC DNA]</scope>
    <source>
        <strain evidence="3">DSM 40318</strain>
    </source>
</reference>
<evidence type="ECO:0000313" key="2">
    <source>
        <dbReference type="EMBL" id="SEC46749.1"/>
    </source>
</evidence>
<feature type="compositionally biased region" description="Low complexity" evidence="1">
    <location>
        <begin position="8"/>
        <end position="24"/>
    </location>
</feature>
<feature type="region of interest" description="Disordered" evidence="1">
    <location>
        <begin position="1"/>
        <end position="39"/>
    </location>
</feature>
<evidence type="ECO:0000313" key="3">
    <source>
        <dbReference type="Proteomes" id="UP000198609"/>
    </source>
</evidence>